<dbReference type="GO" id="GO:0004523">
    <property type="term" value="F:RNA-DNA hybrid ribonuclease activity"/>
    <property type="evidence" value="ECO:0007669"/>
    <property type="project" value="InterPro"/>
</dbReference>
<dbReference type="Pfam" id="PF00075">
    <property type="entry name" value="RNase_H"/>
    <property type="match status" value="1"/>
</dbReference>
<dbReference type="PANTHER" id="PTHR47723">
    <property type="entry name" value="OS05G0353850 PROTEIN"/>
    <property type="match status" value="1"/>
</dbReference>
<comment type="caution">
    <text evidence="2">The sequence shown here is derived from an EMBL/GenBank/DDBJ whole genome shotgun (WGS) entry which is preliminary data.</text>
</comment>
<evidence type="ECO:0000313" key="3">
    <source>
        <dbReference type="Proteomes" id="UP000177913"/>
    </source>
</evidence>
<dbReference type="InterPro" id="IPR036397">
    <property type="entry name" value="RNaseH_sf"/>
</dbReference>
<dbReference type="InterPro" id="IPR012337">
    <property type="entry name" value="RNaseH-like_sf"/>
</dbReference>
<dbReference type="InterPro" id="IPR053151">
    <property type="entry name" value="RNase_H-like"/>
</dbReference>
<organism evidence="2 3">
    <name type="scientific">Candidatus Roizmanbacteria bacterium RIFCSPHIGHO2_02_FULL_38_11</name>
    <dbReference type="NCBI Taxonomy" id="1802039"/>
    <lineage>
        <taxon>Bacteria</taxon>
        <taxon>Candidatus Roizmaniibacteriota</taxon>
    </lineage>
</organism>
<name>A0A1F7GYE4_9BACT</name>
<dbReference type="EMBL" id="MFZO01000039">
    <property type="protein sequence ID" value="OGK24059.1"/>
    <property type="molecule type" value="Genomic_DNA"/>
</dbReference>
<dbReference type="PANTHER" id="PTHR47723:SF24">
    <property type="entry name" value="RNASE H TYPE-1 DOMAIN-CONTAINING PROTEIN"/>
    <property type="match status" value="1"/>
</dbReference>
<dbReference type="SUPFAM" id="SSF53098">
    <property type="entry name" value="Ribonuclease H-like"/>
    <property type="match status" value="1"/>
</dbReference>
<dbReference type="CDD" id="cd09279">
    <property type="entry name" value="RNase_HI_like"/>
    <property type="match status" value="1"/>
</dbReference>
<evidence type="ECO:0000259" key="1">
    <source>
        <dbReference type="PROSITE" id="PS50879"/>
    </source>
</evidence>
<dbReference type="InterPro" id="IPR002156">
    <property type="entry name" value="RNaseH_domain"/>
</dbReference>
<feature type="domain" description="RNase H type-1" evidence="1">
    <location>
        <begin position="1"/>
        <end position="135"/>
    </location>
</feature>
<evidence type="ECO:0000313" key="2">
    <source>
        <dbReference type="EMBL" id="OGK24059.1"/>
    </source>
</evidence>
<gene>
    <name evidence="2" type="ORF">A3C25_05090</name>
</gene>
<dbReference type="GO" id="GO:0003676">
    <property type="term" value="F:nucleic acid binding"/>
    <property type="evidence" value="ECO:0007669"/>
    <property type="project" value="InterPro"/>
</dbReference>
<dbReference type="Proteomes" id="UP000177913">
    <property type="component" value="Unassembled WGS sequence"/>
</dbReference>
<dbReference type="PROSITE" id="PS50879">
    <property type="entry name" value="RNASE_H_1"/>
    <property type="match status" value="1"/>
</dbReference>
<dbReference type="Gene3D" id="3.30.420.10">
    <property type="entry name" value="Ribonuclease H-like superfamily/Ribonuclease H"/>
    <property type="match status" value="1"/>
</dbReference>
<proteinExistence type="predicted"/>
<reference evidence="2 3" key="1">
    <citation type="journal article" date="2016" name="Nat. Commun.">
        <title>Thousands of microbial genomes shed light on interconnected biogeochemical processes in an aquifer system.</title>
        <authorList>
            <person name="Anantharaman K."/>
            <person name="Brown C.T."/>
            <person name="Hug L.A."/>
            <person name="Sharon I."/>
            <person name="Castelle C.J."/>
            <person name="Probst A.J."/>
            <person name="Thomas B.C."/>
            <person name="Singh A."/>
            <person name="Wilkins M.J."/>
            <person name="Karaoz U."/>
            <person name="Brodie E.L."/>
            <person name="Williams K.H."/>
            <person name="Hubbard S.S."/>
            <person name="Banfield J.F."/>
        </authorList>
    </citation>
    <scope>NUCLEOTIDE SEQUENCE [LARGE SCALE GENOMIC DNA]</scope>
</reference>
<sequence length="135" mass="15555">MELKIYTDGGSINNPGPAAIAFVIYQDSHIFHQHSSRIGVNTNNFAEYSALVRALEWVKKNSLANILNITIFSDSNLMINQLNGLYKVKNAVIREFILKIIILEQEIKTPIFYRYVPREKNRLADSLVKKELRNF</sequence>
<protein>
    <recommendedName>
        <fullName evidence="1">RNase H type-1 domain-containing protein</fullName>
    </recommendedName>
</protein>
<accession>A0A1F7GYE4</accession>
<dbReference type="AlphaFoldDB" id="A0A1F7GYE4"/>